<proteinExistence type="predicted"/>
<dbReference type="AlphaFoldDB" id="A0A7S3PGY9"/>
<organism evidence="2">
    <name type="scientific">Aplanochytrium stocchinoi</name>
    <dbReference type="NCBI Taxonomy" id="215587"/>
    <lineage>
        <taxon>Eukaryota</taxon>
        <taxon>Sar</taxon>
        <taxon>Stramenopiles</taxon>
        <taxon>Bigyra</taxon>
        <taxon>Labyrinthulomycetes</taxon>
        <taxon>Thraustochytrida</taxon>
        <taxon>Thraustochytriidae</taxon>
        <taxon>Aplanochytrium</taxon>
    </lineage>
</organism>
<protein>
    <submittedName>
        <fullName evidence="2">Uncharacterized protein</fullName>
    </submittedName>
</protein>
<evidence type="ECO:0000313" key="2">
    <source>
        <dbReference type="EMBL" id="CAE0436517.1"/>
    </source>
</evidence>
<name>A0A7S3PGY9_9STRA</name>
<evidence type="ECO:0000256" key="1">
    <source>
        <dbReference type="SAM" id="MobiDB-lite"/>
    </source>
</evidence>
<dbReference type="EMBL" id="HBIN01009114">
    <property type="protein sequence ID" value="CAE0436517.1"/>
    <property type="molecule type" value="Transcribed_RNA"/>
</dbReference>
<reference evidence="2" key="1">
    <citation type="submission" date="2021-01" db="EMBL/GenBank/DDBJ databases">
        <authorList>
            <person name="Corre E."/>
            <person name="Pelletier E."/>
            <person name="Niang G."/>
            <person name="Scheremetjew M."/>
            <person name="Finn R."/>
            <person name="Kale V."/>
            <person name="Holt S."/>
            <person name="Cochrane G."/>
            <person name="Meng A."/>
            <person name="Brown T."/>
            <person name="Cohen L."/>
        </authorList>
    </citation>
    <scope>NUCLEOTIDE SEQUENCE</scope>
    <source>
        <strain evidence="2">GSBS06</strain>
    </source>
</reference>
<gene>
    <name evidence="2" type="ORF">ASTO00021_LOCUS6775</name>
</gene>
<feature type="region of interest" description="Disordered" evidence="1">
    <location>
        <begin position="98"/>
        <end position="117"/>
    </location>
</feature>
<sequence length="161" mass="17941">MFSFHRLAMKGDIPNSGHSSEDISISPSKFHQQIVQQKEKRSNSHSALSIVSTSSFGSLRLPLPPASFSEWVLQLVEKFIFLNVSILNGQTMIKDFMESASSSDEPENNSKNTPNHDHNHIALLKEMKAAVLEAVRSGLYVRFTQTPEYAQLMATIPLLIA</sequence>
<feature type="compositionally biased region" description="Polar residues" evidence="1">
    <location>
        <begin position="99"/>
        <end position="113"/>
    </location>
</feature>
<accession>A0A7S3PGY9</accession>